<gene>
    <name evidence="1" type="ORF">PDESU_01963</name>
</gene>
<dbReference type="Proteomes" id="UP000366872">
    <property type="component" value="Unassembled WGS sequence"/>
</dbReference>
<keyword evidence="2" id="KW-1185">Reference proteome</keyword>
<reference evidence="1 2" key="1">
    <citation type="submission" date="2019-04" db="EMBL/GenBank/DDBJ databases">
        <authorList>
            <person name="Van Vliet M D."/>
        </authorList>
    </citation>
    <scope>NUCLEOTIDE SEQUENCE [LARGE SCALE GENOMIC DNA]</scope>
    <source>
        <strain evidence="1 2">F1</strain>
    </source>
</reference>
<protein>
    <submittedName>
        <fullName evidence="1">Uncharacterized protein</fullName>
    </submittedName>
</protein>
<organism evidence="1 2">
    <name type="scientific">Pontiella desulfatans</name>
    <dbReference type="NCBI Taxonomy" id="2750659"/>
    <lineage>
        <taxon>Bacteria</taxon>
        <taxon>Pseudomonadati</taxon>
        <taxon>Kiritimatiellota</taxon>
        <taxon>Kiritimatiellia</taxon>
        <taxon>Kiritimatiellales</taxon>
        <taxon>Pontiellaceae</taxon>
        <taxon>Pontiella</taxon>
    </lineage>
</organism>
<evidence type="ECO:0000313" key="1">
    <source>
        <dbReference type="EMBL" id="VGO13406.1"/>
    </source>
</evidence>
<dbReference type="EMBL" id="CAAHFG010000001">
    <property type="protein sequence ID" value="VGO13406.1"/>
    <property type="molecule type" value="Genomic_DNA"/>
</dbReference>
<accession>A0A6C2U1Z9</accession>
<dbReference type="RefSeq" id="WP_136078978.1">
    <property type="nucleotide sequence ID" value="NZ_CAAHFG010000001.1"/>
</dbReference>
<evidence type="ECO:0000313" key="2">
    <source>
        <dbReference type="Proteomes" id="UP000366872"/>
    </source>
</evidence>
<dbReference type="AlphaFoldDB" id="A0A6C2U1Z9"/>
<name>A0A6C2U1Z9_PONDE</name>
<sequence length="94" mass="10206">MGCSFNFIELNAQKRNAAIVEANSIIEQECYEHGHGGYTGTFAEAQGCEVAKHPPLNNREAAEEWLSGHAQKWGPALLVVTTDGNYYMGANCSS</sequence>
<proteinExistence type="predicted"/>